<evidence type="ECO:0000256" key="5">
    <source>
        <dbReference type="ARBA" id="ARBA00023242"/>
    </source>
</evidence>
<protein>
    <submittedName>
        <fullName evidence="11">Homeobox protein aristaless</fullName>
    </submittedName>
</protein>
<dbReference type="Pfam" id="PF03826">
    <property type="entry name" value="OAR"/>
    <property type="match status" value="1"/>
</dbReference>
<comment type="subcellular location">
    <subcellularLocation>
        <location evidence="1 6 7">Nucleus</location>
    </subcellularLocation>
</comment>
<feature type="domain" description="Homeobox" evidence="9">
    <location>
        <begin position="223"/>
        <end position="283"/>
    </location>
</feature>
<feature type="domain" description="OAR" evidence="10">
    <location>
        <begin position="487"/>
        <end position="500"/>
    </location>
</feature>
<proteinExistence type="predicted"/>
<dbReference type="PANTHER" id="PTHR24329:SF337">
    <property type="entry name" value="ARISTALESS RELATED HOMEOBOX"/>
    <property type="match status" value="1"/>
</dbReference>
<evidence type="ECO:0000256" key="4">
    <source>
        <dbReference type="ARBA" id="ARBA00023155"/>
    </source>
</evidence>
<dbReference type="GO" id="GO:0000981">
    <property type="term" value="F:DNA-binding transcription factor activity, RNA polymerase II-specific"/>
    <property type="evidence" value="ECO:0007669"/>
    <property type="project" value="InterPro"/>
</dbReference>
<feature type="region of interest" description="Disordered" evidence="8">
    <location>
        <begin position="177"/>
        <end position="205"/>
    </location>
</feature>
<dbReference type="InterPro" id="IPR017970">
    <property type="entry name" value="Homeobox_CS"/>
</dbReference>
<gene>
    <name evidence="11" type="primary">al</name>
    <name evidence="11" type="ORF">NPIL_168041</name>
</gene>
<evidence type="ECO:0000259" key="10">
    <source>
        <dbReference type="PROSITE" id="PS50803"/>
    </source>
</evidence>
<dbReference type="InterPro" id="IPR009057">
    <property type="entry name" value="Homeodomain-like_sf"/>
</dbReference>
<name>A0A8X6MTT8_NEPPI</name>
<evidence type="ECO:0000256" key="6">
    <source>
        <dbReference type="PROSITE-ProRule" id="PRU00108"/>
    </source>
</evidence>
<feature type="compositionally biased region" description="Low complexity" evidence="8">
    <location>
        <begin position="445"/>
        <end position="455"/>
    </location>
</feature>
<evidence type="ECO:0000259" key="9">
    <source>
        <dbReference type="PROSITE" id="PS50071"/>
    </source>
</evidence>
<accession>A0A8X6MTT8</accession>
<dbReference type="PANTHER" id="PTHR24329">
    <property type="entry name" value="HOMEOBOX PROTEIN ARISTALESS"/>
    <property type="match status" value="1"/>
</dbReference>
<dbReference type="InterPro" id="IPR050649">
    <property type="entry name" value="Paired_Homeobox_TFs"/>
</dbReference>
<keyword evidence="2" id="KW-0217">Developmental protein</keyword>
<reference evidence="11" key="1">
    <citation type="submission" date="2020-08" db="EMBL/GenBank/DDBJ databases">
        <title>Multicomponent nature underlies the extraordinary mechanical properties of spider dragline silk.</title>
        <authorList>
            <person name="Kono N."/>
            <person name="Nakamura H."/>
            <person name="Mori M."/>
            <person name="Yoshida Y."/>
            <person name="Ohtoshi R."/>
            <person name="Malay A.D."/>
            <person name="Moran D.A.P."/>
            <person name="Tomita M."/>
            <person name="Numata K."/>
            <person name="Arakawa K."/>
        </authorList>
    </citation>
    <scope>NUCLEOTIDE SEQUENCE</scope>
</reference>
<dbReference type="InterPro" id="IPR003654">
    <property type="entry name" value="OAR_dom"/>
</dbReference>
<dbReference type="SUPFAM" id="SSF46689">
    <property type="entry name" value="Homeodomain-like"/>
    <property type="match status" value="1"/>
</dbReference>
<dbReference type="GO" id="GO:0000977">
    <property type="term" value="F:RNA polymerase II transcription regulatory region sequence-specific DNA binding"/>
    <property type="evidence" value="ECO:0007669"/>
    <property type="project" value="TreeGrafter"/>
</dbReference>
<feature type="compositionally biased region" description="Pro residues" evidence="8">
    <location>
        <begin position="456"/>
        <end position="477"/>
    </location>
</feature>
<dbReference type="CDD" id="cd00086">
    <property type="entry name" value="homeodomain"/>
    <property type="match status" value="1"/>
</dbReference>
<feature type="DNA-binding region" description="Homeobox" evidence="6">
    <location>
        <begin position="225"/>
        <end position="284"/>
    </location>
</feature>
<keyword evidence="3 6" id="KW-0238">DNA-binding</keyword>
<feature type="region of interest" description="Disordered" evidence="8">
    <location>
        <begin position="281"/>
        <end position="300"/>
    </location>
</feature>
<sequence>MTFFGLFQSIENAFFFTSEFHPQPSSRSAAIAVLLDFRCTIIGLELQLLQKLGREQVTKSPYSVPRPAHLRSTLSVLGDPLQSTEGGIAPELTEHRPNTISNTMGISDKIERQECISEAARTLNLMEAHQKDQQQQLHNPHHPHHKLSVMRLVGDKSPRPASSPEQVKARQQEAVAEDLSVSAATDEADSGDENISMADEDVENNKCSASAESMCEGDDFPKRKQRRYRTTFTSYQLEELEKAFARTHYPDVFTREELAVRVDLTEARVQVWFQNRRAKWRKQEKAQGGQSQSQGYNPYPASTVLPSVPASTPGSVKPFSALGYARSYDLGLLNAAAAAHHHHQFPPPYLPPPGLSLFRPAHSFLSPSSYSIRDLPYSSLFPAAALTSPYSVAGAFPPTSFQSLLVNLSAQNRPKLTTPPDLSPVATEPYPILLSTSTSGVTSHPAPATATQPSPTVSPPAVPPRPSTGSPVSPPATGPVDLDRRSSSIAALRLKAREHEVRMELLRKANGEVS</sequence>
<evidence type="ECO:0000256" key="7">
    <source>
        <dbReference type="RuleBase" id="RU000682"/>
    </source>
</evidence>
<evidence type="ECO:0000313" key="12">
    <source>
        <dbReference type="Proteomes" id="UP000887013"/>
    </source>
</evidence>
<evidence type="ECO:0000256" key="1">
    <source>
        <dbReference type="ARBA" id="ARBA00004123"/>
    </source>
</evidence>
<dbReference type="PROSITE" id="PS50803">
    <property type="entry name" value="OAR"/>
    <property type="match status" value="1"/>
</dbReference>
<dbReference type="FunFam" id="1.10.10.60:FF:000102">
    <property type="entry name" value="Aristaless related homeobox"/>
    <property type="match status" value="1"/>
</dbReference>
<evidence type="ECO:0000256" key="3">
    <source>
        <dbReference type="ARBA" id="ARBA00023125"/>
    </source>
</evidence>
<organism evidence="11 12">
    <name type="scientific">Nephila pilipes</name>
    <name type="common">Giant wood spider</name>
    <name type="synonym">Nephila maculata</name>
    <dbReference type="NCBI Taxonomy" id="299642"/>
    <lineage>
        <taxon>Eukaryota</taxon>
        <taxon>Metazoa</taxon>
        <taxon>Ecdysozoa</taxon>
        <taxon>Arthropoda</taxon>
        <taxon>Chelicerata</taxon>
        <taxon>Arachnida</taxon>
        <taxon>Araneae</taxon>
        <taxon>Araneomorphae</taxon>
        <taxon>Entelegynae</taxon>
        <taxon>Araneoidea</taxon>
        <taxon>Nephilidae</taxon>
        <taxon>Nephila</taxon>
    </lineage>
</organism>
<dbReference type="GO" id="GO:0005634">
    <property type="term" value="C:nucleus"/>
    <property type="evidence" value="ECO:0007669"/>
    <property type="project" value="UniProtKB-SubCell"/>
</dbReference>
<evidence type="ECO:0000313" key="11">
    <source>
        <dbReference type="EMBL" id="GFS77868.1"/>
    </source>
</evidence>
<keyword evidence="12" id="KW-1185">Reference proteome</keyword>
<keyword evidence="4 6" id="KW-0371">Homeobox</keyword>
<dbReference type="OrthoDB" id="6162665at2759"/>
<dbReference type="Pfam" id="PF00046">
    <property type="entry name" value="Homeodomain"/>
    <property type="match status" value="1"/>
</dbReference>
<dbReference type="InterPro" id="IPR001356">
    <property type="entry name" value="HD"/>
</dbReference>
<dbReference type="Gene3D" id="1.10.10.60">
    <property type="entry name" value="Homeodomain-like"/>
    <property type="match status" value="1"/>
</dbReference>
<dbReference type="AlphaFoldDB" id="A0A8X6MTT8"/>
<feature type="region of interest" description="Disordered" evidence="8">
    <location>
        <begin position="435"/>
        <end position="486"/>
    </location>
</feature>
<dbReference type="PROSITE" id="PS00027">
    <property type="entry name" value="HOMEOBOX_1"/>
    <property type="match status" value="1"/>
</dbReference>
<evidence type="ECO:0000256" key="8">
    <source>
        <dbReference type="SAM" id="MobiDB-lite"/>
    </source>
</evidence>
<comment type="caution">
    <text evidence="11">The sequence shown here is derived from an EMBL/GenBank/DDBJ whole genome shotgun (WGS) entry which is preliminary data.</text>
</comment>
<keyword evidence="5 6" id="KW-0539">Nucleus</keyword>
<feature type="compositionally biased region" description="Acidic residues" evidence="8">
    <location>
        <begin position="186"/>
        <end position="202"/>
    </location>
</feature>
<evidence type="ECO:0000256" key="2">
    <source>
        <dbReference type="ARBA" id="ARBA00022473"/>
    </source>
</evidence>
<dbReference type="PROSITE" id="PS50071">
    <property type="entry name" value="HOMEOBOX_2"/>
    <property type="match status" value="1"/>
</dbReference>
<dbReference type="SMART" id="SM00389">
    <property type="entry name" value="HOX"/>
    <property type="match status" value="1"/>
</dbReference>
<dbReference type="Proteomes" id="UP000887013">
    <property type="component" value="Unassembled WGS sequence"/>
</dbReference>
<dbReference type="EMBL" id="BMAW01050968">
    <property type="protein sequence ID" value="GFS77868.1"/>
    <property type="molecule type" value="Genomic_DNA"/>
</dbReference>